<accession>A0A6A3LR06</accession>
<dbReference type="AlphaFoldDB" id="A0A6A3LR06"/>
<reference evidence="1 2" key="1">
    <citation type="submission" date="2018-09" db="EMBL/GenBank/DDBJ databases">
        <title>Genomic investigation of the strawberry pathogen Phytophthora fragariae indicates pathogenicity is determined by transcriptional variation in three key races.</title>
        <authorList>
            <person name="Adams T.M."/>
            <person name="Armitage A.D."/>
            <person name="Sobczyk M.K."/>
            <person name="Bates H.J."/>
            <person name="Dunwell J.M."/>
            <person name="Nellist C.F."/>
            <person name="Harrison R.J."/>
        </authorList>
    </citation>
    <scope>NUCLEOTIDE SEQUENCE [LARGE SCALE GENOMIC DNA]</scope>
    <source>
        <strain evidence="1 2">SCRP245</strain>
    </source>
</reference>
<organism evidence="1 2">
    <name type="scientific">Phytophthora fragariae</name>
    <dbReference type="NCBI Taxonomy" id="53985"/>
    <lineage>
        <taxon>Eukaryota</taxon>
        <taxon>Sar</taxon>
        <taxon>Stramenopiles</taxon>
        <taxon>Oomycota</taxon>
        <taxon>Peronosporomycetes</taxon>
        <taxon>Peronosporales</taxon>
        <taxon>Peronosporaceae</taxon>
        <taxon>Phytophthora</taxon>
    </lineage>
</organism>
<protein>
    <submittedName>
        <fullName evidence="1">Uncharacterized protein</fullName>
    </submittedName>
</protein>
<dbReference type="Proteomes" id="UP000460718">
    <property type="component" value="Unassembled WGS sequence"/>
</dbReference>
<evidence type="ECO:0000313" key="2">
    <source>
        <dbReference type="Proteomes" id="UP000460718"/>
    </source>
</evidence>
<dbReference type="EMBL" id="QXFW01000172">
    <property type="protein sequence ID" value="KAE9022001.1"/>
    <property type="molecule type" value="Genomic_DNA"/>
</dbReference>
<gene>
    <name evidence="1" type="ORF">PF011_g4680</name>
</gene>
<sequence>MTLWEFKRIIVDVLSTQERARREKKRFIKTPIAAAQSTASAIDCDTSTNYITTNKVVAFLSVVLNITIAVVDQSQP</sequence>
<proteinExistence type="predicted"/>
<evidence type="ECO:0000313" key="1">
    <source>
        <dbReference type="EMBL" id="KAE9022001.1"/>
    </source>
</evidence>
<name>A0A6A3LR06_9STRA</name>
<comment type="caution">
    <text evidence="1">The sequence shown here is derived from an EMBL/GenBank/DDBJ whole genome shotgun (WGS) entry which is preliminary data.</text>
</comment>